<name>A0A1I4RUU3_PSUAM</name>
<evidence type="ECO:0000256" key="3">
    <source>
        <dbReference type="ARBA" id="ARBA00022730"/>
    </source>
</evidence>
<dbReference type="GO" id="GO:0006412">
    <property type="term" value="P:translation"/>
    <property type="evidence" value="ECO:0007669"/>
    <property type="project" value="UniProtKB-UniRule"/>
</dbReference>
<evidence type="ECO:0000259" key="11">
    <source>
        <dbReference type="Pfam" id="PF03946"/>
    </source>
</evidence>
<organism evidence="12 13">
    <name type="scientific">Pseudonocardia ammonioxydans</name>
    <dbReference type="NCBI Taxonomy" id="260086"/>
    <lineage>
        <taxon>Bacteria</taxon>
        <taxon>Bacillati</taxon>
        <taxon>Actinomycetota</taxon>
        <taxon>Actinomycetes</taxon>
        <taxon>Pseudonocardiales</taxon>
        <taxon>Pseudonocardiaceae</taxon>
        <taxon>Pseudonocardia</taxon>
    </lineage>
</organism>
<dbReference type="Pfam" id="PF00298">
    <property type="entry name" value="Ribosomal_L11"/>
    <property type="match status" value="1"/>
</dbReference>
<evidence type="ECO:0000256" key="5">
    <source>
        <dbReference type="ARBA" id="ARBA00022980"/>
    </source>
</evidence>
<reference evidence="12 13" key="1">
    <citation type="submission" date="2016-10" db="EMBL/GenBank/DDBJ databases">
        <authorList>
            <person name="de Groot N.N."/>
        </authorList>
    </citation>
    <scope>NUCLEOTIDE SEQUENCE [LARGE SCALE GENOMIC DNA]</scope>
    <source>
        <strain evidence="12 13">CGMCC 4.1877</strain>
    </source>
</reference>
<comment type="function">
    <text evidence="7 9">Forms part of the ribosomal stalk which helps the ribosome interact with GTP-bound translation factors.</text>
</comment>
<dbReference type="OrthoDB" id="9802408at2"/>
<dbReference type="Gene3D" id="1.10.10.250">
    <property type="entry name" value="Ribosomal protein L11, C-terminal domain"/>
    <property type="match status" value="1"/>
</dbReference>
<dbReference type="SUPFAM" id="SSF54747">
    <property type="entry name" value="Ribosomal L11/L12e N-terminal domain"/>
    <property type="match status" value="1"/>
</dbReference>
<dbReference type="Gene3D" id="3.30.1550.10">
    <property type="entry name" value="Ribosomal protein L11/L12, N-terminal domain"/>
    <property type="match status" value="1"/>
</dbReference>
<dbReference type="GO" id="GO:0003735">
    <property type="term" value="F:structural constituent of ribosome"/>
    <property type="evidence" value="ECO:0007669"/>
    <property type="project" value="InterPro"/>
</dbReference>
<keyword evidence="3 7" id="KW-0699">rRNA-binding</keyword>
<dbReference type="AlphaFoldDB" id="A0A1I4RUU3"/>
<keyword evidence="6 7" id="KW-0687">Ribonucleoprotein</keyword>
<dbReference type="EMBL" id="FOUY01000001">
    <property type="protein sequence ID" value="SFM55800.1"/>
    <property type="molecule type" value="Genomic_DNA"/>
</dbReference>
<accession>A0A1I4RUU3</accession>
<evidence type="ECO:0000256" key="6">
    <source>
        <dbReference type="ARBA" id="ARBA00023274"/>
    </source>
</evidence>
<evidence type="ECO:0000256" key="7">
    <source>
        <dbReference type="HAMAP-Rule" id="MF_00736"/>
    </source>
</evidence>
<keyword evidence="13" id="KW-1185">Reference proteome</keyword>
<comment type="PTM">
    <text evidence="7 9">One or more lysine residues are methylated.</text>
</comment>
<dbReference type="InterPro" id="IPR036796">
    <property type="entry name" value="Ribosomal_uL11_N_sf"/>
</dbReference>
<evidence type="ECO:0000256" key="8">
    <source>
        <dbReference type="RuleBase" id="RU003978"/>
    </source>
</evidence>
<evidence type="ECO:0000256" key="9">
    <source>
        <dbReference type="RuleBase" id="RU003979"/>
    </source>
</evidence>
<evidence type="ECO:0000313" key="13">
    <source>
        <dbReference type="Proteomes" id="UP000199614"/>
    </source>
</evidence>
<dbReference type="InterPro" id="IPR020785">
    <property type="entry name" value="Ribosomal_uL11_CS"/>
</dbReference>
<dbReference type="FunFam" id="3.30.1550.10:FF:000001">
    <property type="entry name" value="50S ribosomal protein L11"/>
    <property type="match status" value="1"/>
</dbReference>
<dbReference type="InterPro" id="IPR036769">
    <property type="entry name" value="Ribosomal_uL11_C_sf"/>
</dbReference>
<keyword evidence="2 7" id="KW-0488">Methylation</keyword>
<evidence type="ECO:0000256" key="2">
    <source>
        <dbReference type="ARBA" id="ARBA00022481"/>
    </source>
</evidence>
<feature type="domain" description="Large ribosomal subunit protein uL11 C-terminal" evidence="10">
    <location>
        <begin position="74"/>
        <end position="142"/>
    </location>
</feature>
<keyword evidence="5 7" id="KW-0689">Ribosomal protein</keyword>
<dbReference type="Pfam" id="PF03946">
    <property type="entry name" value="Ribosomal_L11_N"/>
    <property type="match status" value="1"/>
</dbReference>
<dbReference type="PROSITE" id="PS00359">
    <property type="entry name" value="RIBOSOMAL_L11"/>
    <property type="match status" value="1"/>
</dbReference>
<sequence length="144" mass="15146">MPPKKRKLSAIIKLQIQAGAATPAPPVGPALGQHGVNIMEFCKAYNAATEGQRGNVVPVEISVYEDRSFDFQLKTPPAAKLLLKAAGVDKGSGEPHKTKVASVTDAQVREIAETKMADLNANDIDQAAKIIAGTARSMGIKVEG</sequence>
<evidence type="ECO:0000313" key="12">
    <source>
        <dbReference type="EMBL" id="SFM55800.1"/>
    </source>
</evidence>
<dbReference type="InterPro" id="IPR006519">
    <property type="entry name" value="Ribosomal_uL11_bac-typ"/>
</dbReference>
<dbReference type="SMART" id="SM00649">
    <property type="entry name" value="RL11"/>
    <property type="match status" value="1"/>
</dbReference>
<protein>
    <recommendedName>
        <fullName evidence="7">Large ribosomal subunit protein uL11</fullName>
    </recommendedName>
</protein>
<feature type="domain" description="Large ribosomal subunit protein uL11 N-terminal" evidence="11">
    <location>
        <begin position="12"/>
        <end position="69"/>
    </location>
</feature>
<evidence type="ECO:0000256" key="4">
    <source>
        <dbReference type="ARBA" id="ARBA00022884"/>
    </source>
</evidence>
<dbReference type="InterPro" id="IPR020784">
    <property type="entry name" value="Ribosomal_uL11_N"/>
</dbReference>
<comment type="subunit">
    <text evidence="7">Part of the ribosomal stalk of the 50S ribosomal subunit. Interacts with L10 and the large rRNA to form the base of the stalk. L10 forms an elongated spine to which L12 dimers bind in a sequential fashion forming a multimeric L10(L12)X complex.</text>
</comment>
<dbReference type="RefSeq" id="WP_093335433.1">
    <property type="nucleotide sequence ID" value="NZ_FOUY01000001.1"/>
</dbReference>
<dbReference type="InterPro" id="IPR000911">
    <property type="entry name" value="Ribosomal_uL11"/>
</dbReference>
<comment type="similarity">
    <text evidence="1 7 8">Belongs to the universal ribosomal protein uL11 family.</text>
</comment>
<keyword evidence="4 7" id="KW-0694">RNA-binding</keyword>
<dbReference type="GO" id="GO:0022625">
    <property type="term" value="C:cytosolic large ribosomal subunit"/>
    <property type="evidence" value="ECO:0007669"/>
    <property type="project" value="TreeGrafter"/>
</dbReference>
<dbReference type="PANTHER" id="PTHR11661:SF1">
    <property type="entry name" value="LARGE RIBOSOMAL SUBUNIT PROTEIN UL11M"/>
    <property type="match status" value="1"/>
</dbReference>
<dbReference type="NCBIfam" id="TIGR01632">
    <property type="entry name" value="L11_bact"/>
    <property type="match status" value="1"/>
</dbReference>
<dbReference type="FunFam" id="1.10.10.250:FF:000001">
    <property type="entry name" value="50S ribosomal protein L11"/>
    <property type="match status" value="1"/>
</dbReference>
<gene>
    <name evidence="7" type="primary">rplK</name>
    <name evidence="12" type="ORF">SAMN05216207_100160</name>
</gene>
<evidence type="ECO:0000259" key="10">
    <source>
        <dbReference type="Pfam" id="PF00298"/>
    </source>
</evidence>
<dbReference type="PANTHER" id="PTHR11661">
    <property type="entry name" value="60S RIBOSOMAL PROTEIN L12"/>
    <property type="match status" value="1"/>
</dbReference>
<dbReference type="InterPro" id="IPR020783">
    <property type="entry name" value="Ribosomal_uL11_C"/>
</dbReference>
<proteinExistence type="inferred from homology"/>
<dbReference type="SUPFAM" id="SSF46906">
    <property type="entry name" value="Ribosomal protein L11, C-terminal domain"/>
    <property type="match status" value="1"/>
</dbReference>
<dbReference type="Proteomes" id="UP000199614">
    <property type="component" value="Unassembled WGS sequence"/>
</dbReference>
<dbReference type="HAMAP" id="MF_00736">
    <property type="entry name" value="Ribosomal_uL11"/>
    <property type="match status" value="1"/>
</dbReference>
<dbReference type="GO" id="GO:0070180">
    <property type="term" value="F:large ribosomal subunit rRNA binding"/>
    <property type="evidence" value="ECO:0007669"/>
    <property type="project" value="UniProtKB-UniRule"/>
</dbReference>
<dbReference type="STRING" id="260086.SAMN05216207_100160"/>
<dbReference type="CDD" id="cd00349">
    <property type="entry name" value="Ribosomal_L11"/>
    <property type="match status" value="1"/>
</dbReference>
<evidence type="ECO:0000256" key="1">
    <source>
        <dbReference type="ARBA" id="ARBA00010537"/>
    </source>
</evidence>